<accession>A0A5C1AQW0</accession>
<proteinExistence type="predicted"/>
<keyword evidence="1 2" id="KW-0597">Phosphoprotein</keyword>
<evidence type="ECO:0000256" key="2">
    <source>
        <dbReference type="PROSITE-ProRule" id="PRU00169"/>
    </source>
</evidence>
<dbReference type="PANTHER" id="PTHR44591:SF3">
    <property type="entry name" value="RESPONSE REGULATORY DOMAIN-CONTAINING PROTEIN"/>
    <property type="match status" value="1"/>
</dbReference>
<dbReference type="KEGG" id="lrs:PX52LOC_08134"/>
<name>A0A5C1AQW0_9BACT</name>
<dbReference type="InterPro" id="IPR050595">
    <property type="entry name" value="Bact_response_regulator"/>
</dbReference>
<dbReference type="RefSeq" id="WP_168219495.1">
    <property type="nucleotide sequence ID" value="NZ_CP042425.1"/>
</dbReference>
<dbReference type="InterPro" id="IPR001789">
    <property type="entry name" value="Sig_transdc_resp-reg_receiver"/>
</dbReference>
<gene>
    <name evidence="4" type="ORF">PX52LOC_08134</name>
</gene>
<dbReference type="Pfam" id="PF00072">
    <property type="entry name" value="Response_reg"/>
    <property type="match status" value="1"/>
</dbReference>
<feature type="domain" description="Response regulatory" evidence="3">
    <location>
        <begin position="10"/>
        <end position="126"/>
    </location>
</feature>
<dbReference type="SUPFAM" id="SSF52172">
    <property type="entry name" value="CheY-like"/>
    <property type="match status" value="1"/>
</dbReference>
<sequence length="139" mass="15103">MIDPDKPQPRVMVVDDNEDAAVSLSFLLASAGFKVATAFSGPAAIEQAEAFKPHAYVLDINMPEMSGYELARRLRDMHPDQPPIFATVTAFSDDSHLTQAVDAGFDLHFTKPANPSEVAEQLEDALREYGRLSAVALAN</sequence>
<evidence type="ECO:0000313" key="5">
    <source>
        <dbReference type="Proteomes" id="UP000324974"/>
    </source>
</evidence>
<dbReference type="Proteomes" id="UP000324974">
    <property type="component" value="Chromosome"/>
</dbReference>
<dbReference type="GO" id="GO:0000160">
    <property type="term" value="P:phosphorelay signal transduction system"/>
    <property type="evidence" value="ECO:0007669"/>
    <property type="project" value="InterPro"/>
</dbReference>
<evidence type="ECO:0000313" key="4">
    <source>
        <dbReference type="EMBL" id="QEL21005.1"/>
    </source>
</evidence>
<dbReference type="AlphaFoldDB" id="A0A5C1AQW0"/>
<dbReference type="SMART" id="SM00448">
    <property type="entry name" value="REC"/>
    <property type="match status" value="1"/>
</dbReference>
<dbReference type="PROSITE" id="PS50110">
    <property type="entry name" value="RESPONSE_REGULATORY"/>
    <property type="match status" value="1"/>
</dbReference>
<dbReference type="PANTHER" id="PTHR44591">
    <property type="entry name" value="STRESS RESPONSE REGULATOR PROTEIN 1"/>
    <property type="match status" value="1"/>
</dbReference>
<dbReference type="EMBL" id="CP042425">
    <property type="protein sequence ID" value="QEL21005.1"/>
    <property type="molecule type" value="Genomic_DNA"/>
</dbReference>
<feature type="modified residue" description="4-aspartylphosphate" evidence="2">
    <location>
        <position position="59"/>
    </location>
</feature>
<organism evidence="4 5">
    <name type="scientific">Limnoglobus roseus</name>
    <dbReference type="NCBI Taxonomy" id="2598579"/>
    <lineage>
        <taxon>Bacteria</taxon>
        <taxon>Pseudomonadati</taxon>
        <taxon>Planctomycetota</taxon>
        <taxon>Planctomycetia</taxon>
        <taxon>Gemmatales</taxon>
        <taxon>Gemmataceae</taxon>
        <taxon>Limnoglobus</taxon>
    </lineage>
</organism>
<protein>
    <submittedName>
        <fullName evidence="4">Response regulator</fullName>
    </submittedName>
</protein>
<evidence type="ECO:0000259" key="3">
    <source>
        <dbReference type="PROSITE" id="PS50110"/>
    </source>
</evidence>
<keyword evidence="5" id="KW-1185">Reference proteome</keyword>
<reference evidence="5" key="1">
    <citation type="submission" date="2019-08" db="EMBL/GenBank/DDBJ databases">
        <title>Limnoglobus roseus gen. nov., sp. nov., a novel freshwater planctomycete with a giant genome from the family Gemmataceae.</title>
        <authorList>
            <person name="Kulichevskaya I.S."/>
            <person name="Naumoff D.G."/>
            <person name="Miroshnikov K."/>
            <person name="Ivanova A."/>
            <person name="Philippov D.A."/>
            <person name="Hakobyan A."/>
            <person name="Rijpstra I.C."/>
            <person name="Sinninghe Damste J.S."/>
            <person name="Liesack W."/>
            <person name="Dedysh S.N."/>
        </authorList>
    </citation>
    <scope>NUCLEOTIDE SEQUENCE [LARGE SCALE GENOMIC DNA]</scope>
    <source>
        <strain evidence="5">PX52</strain>
    </source>
</reference>
<dbReference type="InterPro" id="IPR011006">
    <property type="entry name" value="CheY-like_superfamily"/>
</dbReference>
<evidence type="ECO:0000256" key="1">
    <source>
        <dbReference type="ARBA" id="ARBA00022553"/>
    </source>
</evidence>
<dbReference type="Gene3D" id="3.40.50.2300">
    <property type="match status" value="1"/>
</dbReference>